<dbReference type="Gene3D" id="1.20.120.450">
    <property type="entry name" value="dinb family like domain"/>
    <property type="match status" value="1"/>
</dbReference>
<dbReference type="InterPro" id="IPR024775">
    <property type="entry name" value="DinB-like"/>
</dbReference>
<dbReference type="InterPro" id="IPR034660">
    <property type="entry name" value="DinB/YfiT-like"/>
</dbReference>
<reference evidence="2 3" key="1">
    <citation type="submission" date="2020-09" db="EMBL/GenBank/DDBJ databases">
        <title>Sinomicrobium weinanense sp. nov., a halophilic bacteria isolated from saline-alkali soil.</title>
        <authorList>
            <person name="Wu P."/>
            <person name="Ren H."/>
            <person name="Mei Y."/>
            <person name="Liang Y."/>
            <person name="Chen Z."/>
        </authorList>
    </citation>
    <scope>NUCLEOTIDE SEQUENCE [LARGE SCALE GENOMIC DNA]</scope>
    <source>
        <strain evidence="2 3">FJxs</strain>
    </source>
</reference>
<sequence>MMKYILILIGMGILVSCTNKTRNTNDLDVRSLLLQQLKNTHNNQEWFVPSIKAIENLSAEQSNRRDSTANHSIGELTSHLIFWNEKHLKAIKGEDLSDFQIESNEVTFKKYKDLEWKTAVQKLDHQQSELEMLIENATPEQIDQWGSAIANLAAHNAYHTGQIIYIRKQNGWWK</sequence>
<dbReference type="SUPFAM" id="SSF109854">
    <property type="entry name" value="DinB/YfiT-like putative metalloenzymes"/>
    <property type="match status" value="1"/>
</dbReference>
<proteinExistence type="predicted"/>
<name>A0A926Q2I5_9FLAO</name>
<dbReference type="AlphaFoldDB" id="A0A926Q2I5"/>
<accession>A0A926Q2I5</accession>
<dbReference type="EMBL" id="JACVDC010000005">
    <property type="protein sequence ID" value="MBC9794966.1"/>
    <property type="molecule type" value="Genomic_DNA"/>
</dbReference>
<feature type="domain" description="DinB-like" evidence="1">
    <location>
        <begin position="52"/>
        <end position="162"/>
    </location>
</feature>
<gene>
    <name evidence="2" type="ORF">IBL28_03225</name>
</gene>
<evidence type="ECO:0000259" key="1">
    <source>
        <dbReference type="Pfam" id="PF12867"/>
    </source>
</evidence>
<comment type="caution">
    <text evidence="2">The sequence shown here is derived from an EMBL/GenBank/DDBJ whole genome shotgun (WGS) entry which is preliminary data.</text>
</comment>
<keyword evidence="3" id="KW-1185">Reference proteome</keyword>
<dbReference type="Proteomes" id="UP000653730">
    <property type="component" value="Unassembled WGS sequence"/>
</dbReference>
<dbReference type="RefSeq" id="WP_187964122.1">
    <property type="nucleotide sequence ID" value="NZ_JACVDC010000005.1"/>
</dbReference>
<dbReference type="Pfam" id="PF12867">
    <property type="entry name" value="DinB_2"/>
    <property type="match status" value="1"/>
</dbReference>
<evidence type="ECO:0000313" key="3">
    <source>
        <dbReference type="Proteomes" id="UP000653730"/>
    </source>
</evidence>
<organism evidence="2 3">
    <name type="scientific">Sinomicrobium weinanense</name>
    <dbReference type="NCBI Taxonomy" id="2842200"/>
    <lineage>
        <taxon>Bacteria</taxon>
        <taxon>Pseudomonadati</taxon>
        <taxon>Bacteroidota</taxon>
        <taxon>Flavobacteriia</taxon>
        <taxon>Flavobacteriales</taxon>
        <taxon>Flavobacteriaceae</taxon>
        <taxon>Sinomicrobium</taxon>
    </lineage>
</organism>
<protein>
    <submittedName>
        <fullName evidence="2">DinB family protein</fullName>
    </submittedName>
</protein>
<dbReference type="PROSITE" id="PS51257">
    <property type="entry name" value="PROKAR_LIPOPROTEIN"/>
    <property type="match status" value="1"/>
</dbReference>
<evidence type="ECO:0000313" key="2">
    <source>
        <dbReference type="EMBL" id="MBC9794966.1"/>
    </source>
</evidence>